<sequence length="260" mass="29528">MAETSADSTKTDGVEKARQASLYLGAGYGSDLLYSGYSLSGQKPYYSMDVLYSFNRQWSASAAIYHLDGAEPGIAFYDVALGYRRYFNSWWDAGASLSAYFTNPSIQDIYFGHFAYLTLTGGFDWRILYSKLVYSALLDDSGSHYLQMKNSHYFSTNDFWNDKAYMDFNPTFNLVFGDRYKLITTTAGDQVGPGGGAEEVVGYESLFGLMDLEFSIPIAFNYGDFSVEVEPLYYIPIHKDPDYPAEKGFFFFVNMYYRIF</sequence>
<protein>
    <submittedName>
        <fullName evidence="1">Uncharacterized protein</fullName>
    </submittedName>
</protein>
<dbReference type="EMBL" id="BAZW01000011">
    <property type="protein sequence ID" value="GAO29629.1"/>
    <property type="molecule type" value="Genomic_DNA"/>
</dbReference>
<keyword evidence="2" id="KW-1185">Reference proteome</keyword>
<accession>A0A0E9LWK2</accession>
<gene>
    <name evidence="1" type="ORF">JCM15548_11838</name>
</gene>
<evidence type="ECO:0000313" key="1">
    <source>
        <dbReference type="EMBL" id="GAO29629.1"/>
    </source>
</evidence>
<evidence type="ECO:0000313" key="2">
    <source>
        <dbReference type="Proteomes" id="UP000032900"/>
    </source>
</evidence>
<dbReference type="STRING" id="1236989.JCM15548_11838"/>
<organism evidence="1 2">
    <name type="scientific">Geofilum rubicundum JCM 15548</name>
    <dbReference type="NCBI Taxonomy" id="1236989"/>
    <lineage>
        <taxon>Bacteria</taxon>
        <taxon>Pseudomonadati</taxon>
        <taxon>Bacteroidota</taxon>
        <taxon>Bacteroidia</taxon>
        <taxon>Marinilabiliales</taxon>
        <taxon>Marinilabiliaceae</taxon>
        <taxon>Geofilum</taxon>
    </lineage>
</organism>
<dbReference type="Proteomes" id="UP000032900">
    <property type="component" value="Unassembled WGS sequence"/>
</dbReference>
<name>A0A0E9LWK2_9BACT</name>
<reference evidence="1 2" key="1">
    <citation type="journal article" date="2015" name="Microbes Environ.">
        <title>Distribution and evolution of nitrogen fixation genes in the phylum bacteroidetes.</title>
        <authorList>
            <person name="Inoue J."/>
            <person name="Oshima K."/>
            <person name="Suda W."/>
            <person name="Sakamoto M."/>
            <person name="Iino T."/>
            <person name="Noda S."/>
            <person name="Hongoh Y."/>
            <person name="Hattori M."/>
            <person name="Ohkuma M."/>
        </authorList>
    </citation>
    <scope>NUCLEOTIDE SEQUENCE [LARGE SCALE GENOMIC DNA]</scope>
    <source>
        <strain evidence="1">JCM 15548</strain>
    </source>
</reference>
<proteinExistence type="predicted"/>
<comment type="caution">
    <text evidence="1">The sequence shown here is derived from an EMBL/GenBank/DDBJ whole genome shotgun (WGS) entry which is preliminary data.</text>
</comment>
<dbReference type="AlphaFoldDB" id="A0A0E9LWK2"/>